<dbReference type="PANTHER" id="PTHR11365">
    <property type="entry name" value="5-OXOPROLINASE RELATED"/>
    <property type="match status" value="1"/>
</dbReference>
<evidence type="ECO:0000313" key="3">
    <source>
        <dbReference type="EMBL" id="MBB5221692.1"/>
    </source>
</evidence>
<dbReference type="GO" id="GO:0047423">
    <property type="term" value="F:N-methylhydantoinase (ATP-hydrolyzing) activity"/>
    <property type="evidence" value="ECO:0007669"/>
    <property type="project" value="UniProtKB-EC"/>
</dbReference>
<name>A0A840SR39_9RHOB</name>
<reference evidence="3 4" key="1">
    <citation type="submission" date="2020-08" db="EMBL/GenBank/DDBJ databases">
        <title>Genomic Encyclopedia of Type Strains, Phase IV (KMG-IV): sequencing the most valuable type-strain genomes for metagenomic binning, comparative biology and taxonomic classification.</title>
        <authorList>
            <person name="Goeker M."/>
        </authorList>
    </citation>
    <scope>NUCLEOTIDE SEQUENCE [LARGE SCALE GENOMIC DNA]</scope>
    <source>
        <strain evidence="3 4">DSM 101730</strain>
    </source>
</reference>
<dbReference type="GO" id="GO:0017168">
    <property type="term" value="F:5-oxoprolinase (ATP-hydrolyzing) activity"/>
    <property type="evidence" value="ECO:0007669"/>
    <property type="project" value="TreeGrafter"/>
</dbReference>
<dbReference type="InterPro" id="IPR045079">
    <property type="entry name" value="Oxoprolinase-like"/>
</dbReference>
<dbReference type="Pfam" id="PF05378">
    <property type="entry name" value="Hydant_A_N"/>
    <property type="match status" value="1"/>
</dbReference>
<dbReference type="Proteomes" id="UP000549457">
    <property type="component" value="Unassembled WGS sequence"/>
</dbReference>
<dbReference type="InterPro" id="IPR043129">
    <property type="entry name" value="ATPase_NBD"/>
</dbReference>
<feature type="domain" description="Hydantoinase/oxoprolinase N-terminal" evidence="2">
    <location>
        <begin position="4"/>
        <end position="185"/>
    </location>
</feature>
<accession>A0A840SR39</accession>
<proteinExistence type="predicted"/>
<evidence type="ECO:0000259" key="1">
    <source>
        <dbReference type="Pfam" id="PF01968"/>
    </source>
</evidence>
<evidence type="ECO:0000313" key="4">
    <source>
        <dbReference type="Proteomes" id="UP000549457"/>
    </source>
</evidence>
<dbReference type="InterPro" id="IPR002821">
    <property type="entry name" value="Hydantoinase_A"/>
</dbReference>
<sequence length="692" mass="72603">MKTIGVDVGGTFTDLVYCDLATGVLDIHKVSTTPDDPSRGVLQGVLELCRASGVSPSEIDHVFHGTTTATNAVLEHRGVTTGMITNDGFRDVLHIGRHQRVQHYSIRQELPWQDRPLVRRRHRKTVAGRLAPPSGEEIVPLDEDAVRAAALELKAEGVSSVAICFLFSYLNTAHEDRARAIVAEVMPDAFVTTSSFVAPQFREFERFTTAALAAFIGPKVREYIARLETALRDAGITGELRIMASNGGVATAGMVAEKPTLTLLSGLAAGVLGGAWIGDLIGRDRLITFDIGGTSADIGIIVDGTFAETDARSSSIAGFPLLSPMIDIHTIGAGGGSIAHLDRGGAFRVGPRSAGAVPGPAAYGRGGTEPTVTDANLVLGRLDADDFLGGGMKLDPEAARTAVAGIAADLGLSLEEAAEGILTVINANMANAIRSRTIQKGIDPRGFALVAFGGAGPLHGAEVAAMLGIAEVIVPPYPGITSAMGLLTTDVKYDATRTQFQISTAVDLDRLNADLDTMQADLATRFAADHIDAAATRFERGGDLRYVGQGYELRVPFPQGPLDAASLAGVWEAFHARHATEYGHAFRDSPIELVNVKVTGIGQIDKLTSLRPVTGGTLSGAVVRRAPCAFRADGSLGTFDTTFYDRRRLPAGERFSGPAIVLQSDSTTVIPPGASAIVEATGSILITLGGAE</sequence>
<dbReference type="PANTHER" id="PTHR11365:SF23">
    <property type="entry name" value="HYPOTHETICAL 5-OXOPROLINASE (EUROFUNG)-RELATED"/>
    <property type="match status" value="1"/>
</dbReference>
<dbReference type="InterPro" id="IPR008040">
    <property type="entry name" value="Hydant_A_N"/>
</dbReference>
<gene>
    <name evidence="3" type="ORF">HNP73_001628</name>
</gene>
<protein>
    <submittedName>
        <fullName evidence="3">N-methylhydantoinase A</fullName>
        <ecNumber evidence="3">3.5.2.14</ecNumber>
    </submittedName>
</protein>
<keyword evidence="3" id="KW-0378">Hydrolase</keyword>
<dbReference type="GO" id="GO:0006749">
    <property type="term" value="P:glutathione metabolic process"/>
    <property type="evidence" value="ECO:0007669"/>
    <property type="project" value="TreeGrafter"/>
</dbReference>
<feature type="domain" description="Hydantoinase A/oxoprolinase" evidence="1">
    <location>
        <begin position="206"/>
        <end position="494"/>
    </location>
</feature>
<dbReference type="GO" id="GO:0005829">
    <property type="term" value="C:cytosol"/>
    <property type="evidence" value="ECO:0007669"/>
    <property type="project" value="TreeGrafter"/>
</dbReference>
<keyword evidence="4" id="KW-1185">Reference proteome</keyword>
<organism evidence="3 4">
    <name type="scientific">Amaricoccus macauensis</name>
    <dbReference type="NCBI Taxonomy" id="57001"/>
    <lineage>
        <taxon>Bacteria</taxon>
        <taxon>Pseudomonadati</taxon>
        <taxon>Pseudomonadota</taxon>
        <taxon>Alphaproteobacteria</taxon>
        <taxon>Rhodobacterales</taxon>
        <taxon>Paracoccaceae</taxon>
        <taxon>Amaricoccus</taxon>
    </lineage>
</organism>
<dbReference type="AlphaFoldDB" id="A0A840SR39"/>
<comment type="caution">
    <text evidence="3">The sequence shown here is derived from an EMBL/GenBank/DDBJ whole genome shotgun (WGS) entry which is preliminary data.</text>
</comment>
<dbReference type="Pfam" id="PF01968">
    <property type="entry name" value="Hydantoinase_A"/>
    <property type="match status" value="1"/>
</dbReference>
<evidence type="ECO:0000259" key="2">
    <source>
        <dbReference type="Pfam" id="PF05378"/>
    </source>
</evidence>
<dbReference type="EMBL" id="JACHFM010000002">
    <property type="protein sequence ID" value="MBB5221692.1"/>
    <property type="molecule type" value="Genomic_DNA"/>
</dbReference>
<dbReference type="EC" id="3.5.2.14" evidence="3"/>
<dbReference type="RefSeq" id="WP_184148162.1">
    <property type="nucleotide sequence ID" value="NZ_JACHFM010000002.1"/>
</dbReference>
<dbReference type="SUPFAM" id="SSF53067">
    <property type="entry name" value="Actin-like ATPase domain"/>
    <property type="match status" value="1"/>
</dbReference>